<dbReference type="EC" id="5.2.1.8" evidence="5"/>
<accession>A0A1G8BM42</accession>
<evidence type="ECO:0000256" key="2">
    <source>
        <dbReference type="ARBA" id="ARBA00023110"/>
    </source>
</evidence>
<dbReference type="GO" id="GO:0003755">
    <property type="term" value="F:peptidyl-prolyl cis-trans isomerase activity"/>
    <property type="evidence" value="ECO:0007669"/>
    <property type="project" value="UniProtKB-UniRule"/>
</dbReference>
<name>A0A1G8BM42_BACOV</name>
<dbReference type="PROSITE" id="PS50059">
    <property type="entry name" value="FKBP_PPIASE"/>
    <property type="match status" value="1"/>
</dbReference>
<comment type="catalytic activity">
    <reaction evidence="1 4 5">
        <text>[protein]-peptidylproline (omega=180) = [protein]-peptidylproline (omega=0)</text>
        <dbReference type="Rhea" id="RHEA:16237"/>
        <dbReference type="Rhea" id="RHEA-COMP:10747"/>
        <dbReference type="Rhea" id="RHEA-COMP:10748"/>
        <dbReference type="ChEBI" id="CHEBI:83833"/>
        <dbReference type="ChEBI" id="CHEBI:83834"/>
        <dbReference type="EC" id="5.2.1.8"/>
    </reaction>
</comment>
<dbReference type="InterPro" id="IPR050689">
    <property type="entry name" value="FKBP-type_PPIase"/>
</dbReference>
<reference evidence="9" key="1">
    <citation type="submission" date="2016-10" db="EMBL/GenBank/DDBJ databases">
        <authorList>
            <person name="Varghese N."/>
            <person name="Submissions S."/>
        </authorList>
    </citation>
    <scope>NUCLEOTIDE SEQUENCE [LARGE SCALE GENOMIC DNA]</scope>
    <source>
        <strain evidence="9">NLAE-zl-C57</strain>
    </source>
</reference>
<dbReference type="AlphaFoldDB" id="A0A1G8BM42"/>
<dbReference type="Gene3D" id="3.10.50.40">
    <property type="match status" value="1"/>
</dbReference>
<sequence length="205" mass="22788">MSKKIYLFSLVLLALAFTACSETETVDKYDNWRSRNESFIDSLANVFEAGTDPLLLRIKVEQGNDYIYYKTKTPITVNSVHTEVLGEKPTPTAVVKAFYKGTNILGERFDGFEGADPVDGDSNASQPDTPPVPFDLSGSVIEGWKEAIPHMKVGERWLIYIPWKYCYGSAGNSNTTLIPGYSALIFDIQLLDADSIQKKSEPSKD</sequence>
<evidence type="ECO:0000256" key="6">
    <source>
        <dbReference type="SAM" id="SignalP"/>
    </source>
</evidence>
<dbReference type="SUPFAM" id="SSF54534">
    <property type="entry name" value="FKBP-like"/>
    <property type="match status" value="1"/>
</dbReference>
<dbReference type="InterPro" id="IPR046357">
    <property type="entry name" value="PPIase_dom_sf"/>
</dbReference>
<dbReference type="PANTHER" id="PTHR10516:SF443">
    <property type="entry name" value="FK506-BINDING PROTEIN 59-RELATED"/>
    <property type="match status" value="1"/>
</dbReference>
<evidence type="ECO:0000313" key="8">
    <source>
        <dbReference type="EMBL" id="SDH34246.1"/>
    </source>
</evidence>
<keyword evidence="2 4" id="KW-0697">Rotamase</keyword>
<keyword evidence="6" id="KW-0732">Signal</keyword>
<feature type="domain" description="PPIase FKBP-type" evidence="7">
    <location>
        <begin position="92"/>
        <end position="194"/>
    </location>
</feature>
<evidence type="ECO:0000259" key="7">
    <source>
        <dbReference type="PROSITE" id="PS50059"/>
    </source>
</evidence>
<evidence type="ECO:0000256" key="3">
    <source>
        <dbReference type="ARBA" id="ARBA00023235"/>
    </source>
</evidence>
<dbReference type="EMBL" id="FNDO01000004">
    <property type="protein sequence ID" value="SDH34246.1"/>
    <property type="molecule type" value="Genomic_DNA"/>
</dbReference>
<dbReference type="Pfam" id="PF00254">
    <property type="entry name" value="FKBP_C"/>
    <property type="match status" value="1"/>
</dbReference>
<gene>
    <name evidence="8" type="ORF">SAMN05192582_100493</name>
</gene>
<keyword evidence="3 4" id="KW-0413">Isomerase</keyword>
<dbReference type="RefSeq" id="WP_074635940.1">
    <property type="nucleotide sequence ID" value="NZ_FNDO01000004.1"/>
</dbReference>
<evidence type="ECO:0000256" key="4">
    <source>
        <dbReference type="PROSITE-ProRule" id="PRU00277"/>
    </source>
</evidence>
<dbReference type="InterPro" id="IPR001179">
    <property type="entry name" value="PPIase_FKBP_dom"/>
</dbReference>
<dbReference type="PANTHER" id="PTHR10516">
    <property type="entry name" value="PEPTIDYL-PROLYL CIS-TRANS ISOMERASE"/>
    <property type="match status" value="1"/>
</dbReference>
<organism evidence="8 9">
    <name type="scientific">Bacteroides ovatus</name>
    <dbReference type="NCBI Taxonomy" id="28116"/>
    <lineage>
        <taxon>Bacteria</taxon>
        <taxon>Pseudomonadati</taxon>
        <taxon>Bacteroidota</taxon>
        <taxon>Bacteroidia</taxon>
        <taxon>Bacteroidales</taxon>
        <taxon>Bacteroidaceae</taxon>
        <taxon>Bacteroides</taxon>
    </lineage>
</organism>
<comment type="similarity">
    <text evidence="5">Belongs to the FKBP-type PPIase family.</text>
</comment>
<proteinExistence type="inferred from homology"/>
<evidence type="ECO:0000313" key="9">
    <source>
        <dbReference type="Proteomes" id="UP000181870"/>
    </source>
</evidence>
<feature type="signal peptide" evidence="6">
    <location>
        <begin position="1"/>
        <end position="21"/>
    </location>
</feature>
<evidence type="ECO:0000256" key="1">
    <source>
        <dbReference type="ARBA" id="ARBA00000971"/>
    </source>
</evidence>
<protein>
    <recommendedName>
        <fullName evidence="5">Peptidyl-prolyl cis-trans isomerase</fullName>
        <ecNumber evidence="5">5.2.1.8</ecNumber>
    </recommendedName>
</protein>
<evidence type="ECO:0000256" key="5">
    <source>
        <dbReference type="RuleBase" id="RU003915"/>
    </source>
</evidence>
<feature type="chain" id="PRO_5010216137" description="Peptidyl-prolyl cis-trans isomerase" evidence="6">
    <location>
        <begin position="22"/>
        <end position="205"/>
    </location>
</feature>
<dbReference type="Proteomes" id="UP000181870">
    <property type="component" value="Unassembled WGS sequence"/>
</dbReference>
<dbReference type="PROSITE" id="PS51257">
    <property type="entry name" value="PROKAR_LIPOPROTEIN"/>
    <property type="match status" value="1"/>
</dbReference>